<dbReference type="OMA" id="FRRICGN"/>
<feature type="transmembrane region" description="Helical" evidence="1">
    <location>
        <begin position="280"/>
        <end position="299"/>
    </location>
</feature>
<dbReference type="Gramene" id="C.cajan_09208.t">
    <property type="protein sequence ID" value="C.cajan_09208.t"/>
    <property type="gene ID" value="C.cajan_09208"/>
</dbReference>
<feature type="transmembrane region" description="Helical" evidence="1">
    <location>
        <begin position="138"/>
        <end position="160"/>
    </location>
</feature>
<keyword evidence="1" id="KW-1133">Transmembrane helix</keyword>
<reference evidence="2 3" key="1">
    <citation type="journal article" date="2012" name="Nat. Biotechnol.">
        <title>Draft genome sequence of pigeonpea (Cajanus cajan), an orphan legume crop of resource-poor farmers.</title>
        <authorList>
            <person name="Varshney R.K."/>
            <person name="Chen W."/>
            <person name="Li Y."/>
            <person name="Bharti A.K."/>
            <person name="Saxena R.K."/>
            <person name="Schlueter J.A."/>
            <person name="Donoghue M.T."/>
            <person name="Azam S."/>
            <person name="Fan G."/>
            <person name="Whaley A.M."/>
            <person name="Farmer A.D."/>
            <person name="Sheridan J."/>
            <person name="Iwata A."/>
            <person name="Tuteja R."/>
            <person name="Penmetsa R.V."/>
            <person name="Wu W."/>
            <person name="Upadhyaya H.D."/>
            <person name="Yang S.P."/>
            <person name="Shah T."/>
            <person name="Saxena K.B."/>
            <person name="Michael T."/>
            <person name="McCombie W.R."/>
            <person name="Yang B."/>
            <person name="Zhang G."/>
            <person name="Yang H."/>
            <person name="Wang J."/>
            <person name="Spillane C."/>
            <person name="Cook D.R."/>
            <person name="May G.D."/>
            <person name="Xu X."/>
            <person name="Jackson S.A."/>
        </authorList>
    </citation>
    <scope>NUCLEOTIDE SEQUENCE [LARGE SCALE GENOMIC DNA]</scope>
    <source>
        <strain evidence="3">cv. Asha</strain>
    </source>
</reference>
<keyword evidence="1" id="KW-0812">Transmembrane</keyword>
<proteinExistence type="predicted"/>
<dbReference type="STRING" id="3821.A0A151TTA2"/>
<dbReference type="PANTHER" id="PTHR33918">
    <property type="entry name" value="OS01G0704200 PROTEIN"/>
    <property type="match status" value="1"/>
</dbReference>
<protein>
    <submittedName>
        <fullName evidence="2">Uncharacterized protein</fullName>
    </submittedName>
</protein>
<evidence type="ECO:0000313" key="3">
    <source>
        <dbReference type="Proteomes" id="UP000075243"/>
    </source>
</evidence>
<dbReference type="EMBL" id="CM003605">
    <property type="protein sequence ID" value="KYP70256.1"/>
    <property type="molecule type" value="Genomic_DNA"/>
</dbReference>
<keyword evidence="3" id="KW-1185">Reference proteome</keyword>
<dbReference type="Proteomes" id="UP000075243">
    <property type="component" value="Chromosome 3"/>
</dbReference>
<accession>A0A151TTA2</accession>
<gene>
    <name evidence="2" type="ORF">KK1_009467</name>
</gene>
<organism evidence="2 3">
    <name type="scientific">Cajanus cajan</name>
    <name type="common">Pigeon pea</name>
    <name type="synonym">Cajanus indicus</name>
    <dbReference type="NCBI Taxonomy" id="3821"/>
    <lineage>
        <taxon>Eukaryota</taxon>
        <taxon>Viridiplantae</taxon>
        <taxon>Streptophyta</taxon>
        <taxon>Embryophyta</taxon>
        <taxon>Tracheophyta</taxon>
        <taxon>Spermatophyta</taxon>
        <taxon>Magnoliopsida</taxon>
        <taxon>eudicotyledons</taxon>
        <taxon>Gunneridae</taxon>
        <taxon>Pentapetalae</taxon>
        <taxon>rosids</taxon>
        <taxon>fabids</taxon>
        <taxon>Fabales</taxon>
        <taxon>Fabaceae</taxon>
        <taxon>Papilionoideae</taxon>
        <taxon>50 kb inversion clade</taxon>
        <taxon>NPAAA clade</taxon>
        <taxon>indigoferoid/millettioid clade</taxon>
        <taxon>Phaseoleae</taxon>
        <taxon>Cajanus</taxon>
    </lineage>
</organism>
<evidence type="ECO:0000313" key="2">
    <source>
        <dbReference type="EMBL" id="KYP70256.1"/>
    </source>
</evidence>
<keyword evidence="1" id="KW-0472">Membrane</keyword>
<sequence>MSRLDKTYQYVHGVPKLRGRLQKQQYAFVDVFEDRSQINGLQTAALVPKNHDSNAEDIFSISNPSFHLSGNDGKPGVVPFCNRPFSRNNEVILSNSGRILNSLLCFIGPGVLVASFIWPSFCFPGLFRRICGNSSSTFFLVLFLIEVISYCGVAFFLLLLDHLMRPIQLDPSANNSDTLTPQLGHRISSVATLVLSLAIPLISMGLAWPWTGPGVPGVFTPYLAGIVVQIKFEQQARYRKSPSRAAIPFIFSVYRLHQLYKAAHLVTYMVFDFSGVEIPVLSRFAVVINILLVICIWSFSSYLMRFLHSASATTQ</sequence>
<evidence type="ECO:0000256" key="1">
    <source>
        <dbReference type="SAM" id="Phobius"/>
    </source>
</evidence>
<dbReference type="PANTHER" id="PTHR33918:SF2">
    <property type="entry name" value="OS01G0704200 PROTEIN"/>
    <property type="match status" value="1"/>
</dbReference>
<name>A0A151TTA2_CAJCA</name>
<dbReference type="AlphaFoldDB" id="A0A151TTA2"/>
<feature type="transmembrane region" description="Helical" evidence="1">
    <location>
        <begin position="99"/>
        <end position="118"/>
    </location>
</feature>
<dbReference type="GO" id="GO:0009507">
    <property type="term" value="C:chloroplast"/>
    <property type="evidence" value="ECO:0007669"/>
    <property type="project" value="TreeGrafter"/>
</dbReference>
<feature type="transmembrane region" description="Helical" evidence="1">
    <location>
        <begin position="190"/>
        <end position="208"/>
    </location>
</feature>